<dbReference type="InterPro" id="IPR039424">
    <property type="entry name" value="SBP_5"/>
</dbReference>
<evidence type="ECO:0000259" key="2">
    <source>
        <dbReference type="Pfam" id="PF00496"/>
    </source>
</evidence>
<gene>
    <name evidence="3" type="ORF">BK049_11315</name>
</gene>
<dbReference type="KEGG" id="bxi:BK049_11315"/>
<dbReference type="GO" id="GO:0030288">
    <property type="term" value="C:outer membrane-bounded periplasmic space"/>
    <property type="evidence" value="ECO:0007669"/>
    <property type="project" value="TreeGrafter"/>
</dbReference>
<dbReference type="GO" id="GO:0016151">
    <property type="term" value="F:nickel cation binding"/>
    <property type="evidence" value="ECO:0007669"/>
    <property type="project" value="InterPro"/>
</dbReference>
<dbReference type="GO" id="GO:1904680">
    <property type="term" value="F:peptide transmembrane transporter activity"/>
    <property type="evidence" value="ECO:0007669"/>
    <property type="project" value="TreeGrafter"/>
</dbReference>
<name>A0AAC9IGH3_9BACI</name>
<keyword evidence="1" id="KW-1133">Transmembrane helix</keyword>
<reference evidence="3 4" key="1">
    <citation type="submission" date="2016-10" db="EMBL/GenBank/DDBJ databases">
        <title>Whole genome sequence of hyper active fibrinolysis bacterium Bacillus pumilus strain VV3 isolated from fermented rice.</title>
        <authorList>
            <person name="Mariadas V.A."/>
            <person name="Vijayaraghavan P."/>
            <person name="Dhandapani V."/>
        </authorList>
    </citation>
    <scope>NUCLEOTIDE SEQUENCE [LARGE SCALE GENOMIC DNA]</scope>
    <source>
        <strain evidence="3 4">VV3</strain>
    </source>
</reference>
<dbReference type="Proteomes" id="UP000177709">
    <property type="component" value="Chromosome"/>
</dbReference>
<dbReference type="Pfam" id="PF00496">
    <property type="entry name" value="SBP_bac_5"/>
    <property type="match status" value="1"/>
</dbReference>
<keyword evidence="1" id="KW-0472">Membrane</keyword>
<evidence type="ECO:0000313" key="3">
    <source>
        <dbReference type="EMBL" id="AOZ89220.1"/>
    </source>
</evidence>
<dbReference type="SUPFAM" id="SSF53850">
    <property type="entry name" value="Periplasmic binding protein-like II"/>
    <property type="match status" value="1"/>
</dbReference>
<feature type="domain" description="Solute-binding protein family 5" evidence="2">
    <location>
        <begin position="92"/>
        <end position="460"/>
    </location>
</feature>
<dbReference type="EMBL" id="CP017786">
    <property type="protein sequence ID" value="AOZ89220.1"/>
    <property type="molecule type" value="Genomic_DNA"/>
</dbReference>
<evidence type="ECO:0000256" key="1">
    <source>
        <dbReference type="SAM" id="Phobius"/>
    </source>
</evidence>
<protein>
    <submittedName>
        <fullName evidence="3">Nickel ABC transporter, nickel/metallophore periplasmic binding protein</fullName>
    </submittedName>
</protein>
<dbReference type="PANTHER" id="PTHR30290">
    <property type="entry name" value="PERIPLASMIC BINDING COMPONENT OF ABC TRANSPORTER"/>
    <property type="match status" value="1"/>
</dbReference>
<sequence length="547" mass="62478">MRIRRVYIKQKDEKAHSYVTYTLMLFSVMACFLLASCSENKTSSRLHGREDNELVYASTKDIRDINPHLYGGEMAAQHMVFESLVVNTEKGIQPALAQSWDISKDGKTYTFHLRKNVTFSDGAPFNAQAVKMNIDAVVKNIEKNAWLNLVSEIQSTKAVNEHTFVLKLKQPYYPTLEELGLTRPFRFISPNSFVDGTTAKGVKGYAGTGPYVLKEHKKNQYAIFKTNHRYWGKKPKISTVKWKVMPDHQTILLALQKGEIDLLFGADGDMIDGDSFQVLKEGGQYGVTVSPPVGSRSIVINSNQPITKDPKVREAFQYAVQKDMITKGILNGTEQVAHTLLAPSVPYADIPLKKKTYQKKKAEKILDEAGWKLKEDGYRYRNGTPLSVTIYYNSDNAGERTISESIQQDFKQVGVKLNIRGEEKQAFLDRQKTGKFDLMYSLSWGLPYDPQTYISSFRVASHADYQAQLGLKKKKWLDQTITKVLVEPDEQKRKQMYRDIFTYIHDENVYIPISYSVTKAVYNKRLKGVGFHVSQYEIPFDRMYFSS</sequence>
<organism evidence="3 4">
    <name type="scientific">Bacillus xiamenensis</name>
    <dbReference type="NCBI Taxonomy" id="1178537"/>
    <lineage>
        <taxon>Bacteria</taxon>
        <taxon>Bacillati</taxon>
        <taxon>Bacillota</taxon>
        <taxon>Bacilli</taxon>
        <taxon>Bacillales</taxon>
        <taxon>Bacillaceae</taxon>
        <taxon>Bacillus</taxon>
    </lineage>
</organism>
<dbReference type="RefSeq" id="WP_071168527.1">
    <property type="nucleotide sequence ID" value="NZ_CP017786.1"/>
</dbReference>
<evidence type="ECO:0000313" key="4">
    <source>
        <dbReference type="Proteomes" id="UP000177709"/>
    </source>
</evidence>
<dbReference type="GO" id="GO:0020037">
    <property type="term" value="F:heme binding"/>
    <property type="evidence" value="ECO:0007669"/>
    <property type="project" value="InterPro"/>
</dbReference>
<dbReference type="Gene3D" id="3.10.105.10">
    <property type="entry name" value="Dipeptide-binding Protein, Domain 3"/>
    <property type="match status" value="1"/>
</dbReference>
<dbReference type="PANTHER" id="PTHR30290:SF37">
    <property type="entry name" value="NICKEL-BINDING PERIPLASMIC PROTEIN"/>
    <property type="match status" value="1"/>
</dbReference>
<dbReference type="Gene3D" id="3.40.190.10">
    <property type="entry name" value="Periplasmic binding protein-like II"/>
    <property type="match status" value="1"/>
</dbReference>
<keyword evidence="1" id="KW-0812">Transmembrane</keyword>
<proteinExistence type="predicted"/>
<feature type="transmembrane region" description="Helical" evidence="1">
    <location>
        <begin position="18"/>
        <end position="35"/>
    </location>
</feature>
<dbReference type="GO" id="GO:0015833">
    <property type="term" value="P:peptide transport"/>
    <property type="evidence" value="ECO:0007669"/>
    <property type="project" value="TreeGrafter"/>
</dbReference>
<dbReference type="AlphaFoldDB" id="A0AAC9IGH3"/>
<dbReference type="GO" id="GO:0015675">
    <property type="term" value="P:nickel cation transport"/>
    <property type="evidence" value="ECO:0007669"/>
    <property type="project" value="InterPro"/>
</dbReference>
<dbReference type="PROSITE" id="PS51257">
    <property type="entry name" value="PROKAR_LIPOPROTEIN"/>
    <property type="match status" value="1"/>
</dbReference>
<dbReference type="GO" id="GO:0043190">
    <property type="term" value="C:ATP-binding cassette (ABC) transporter complex"/>
    <property type="evidence" value="ECO:0007669"/>
    <property type="project" value="InterPro"/>
</dbReference>
<dbReference type="CDD" id="cd08489">
    <property type="entry name" value="PBP2_NikA"/>
    <property type="match status" value="1"/>
</dbReference>
<dbReference type="PIRSF" id="PIRSF002741">
    <property type="entry name" value="MppA"/>
    <property type="match status" value="1"/>
</dbReference>
<dbReference type="InterPro" id="IPR011980">
    <property type="entry name" value="CntA-like"/>
</dbReference>
<accession>A0AAC9IGH3</accession>
<dbReference type="NCBIfam" id="TIGR02294">
    <property type="entry name" value="nickel_nikA"/>
    <property type="match status" value="1"/>
</dbReference>
<dbReference type="InterPro" id="IPR000914">
    <property type="entry name" value="SBP_5_dom"/>
</dbReference>
<dbReference type="InterPro" id="IPR030678">
    <property type="entry name" value="Peptide/Ni-bd"/>
</dbReference>